<dbReference type="EMBL" id="JBHSWU010000945">
    <property type="protein sequence ID" value="MFC6726192.1"/>
    <property type="molecule type" value="Genomic_DNA"/>
</dbReference>
<protein>
    <submittedName>
        <fullName evidence="1">Oxidoreductase</fullName>
    </submittedName>
</protein>
<organism evidence="1 2">
    <name type="scientific">Halobium palmae</name>
    <dbReference type="NCBI Taxonomy" id="1776492"/>
    <lineage>
        <taxon>Archaea</taxon>
        <taxon>Methanobacteriati</taxon>
        <taxon>Methanobacteriota</taxon>
        <taxon>Stenosarchaea group</taxon>
        <taxon>Halobacteria</taxon>
        <taxon>Halobacteriales</taxon>
        <taxon>Haloferacaceae</taxon>
        <taxon>Halobium</taxon>
    </lineage>
</organism>
<feature type="non-terminal residue" evidence="1">
    <location>
        <position position="31"/>
    </location>
</feature>
<dbReference type="Gene3D" id="3.40.50.720">
    <property type="entry name" value="NAD(P)-binding Rossmann-like Domain"/>
    <property type="match status" value="1"/>
</dbReference>
<comment type="caution">
    <text evidence="1">The sequence shown here is derived from an EMBL/GenBank/DDBJ whole genome shotgun (WGS) entry which is preliminary data.</text>
</comment>
<dbReference type="SUPFAM" id="SSF51735">
    <property type="entry name" value="NAD(P)-binding Rossmann-fold domains"/>
    <property type="match status" value="1"/>
</dbReference>
<reference evidence="1 2" key="1">
    <citation type="journal article" date="2019" name="Int. J. Syst. Evol. Microbiol.">
        <title>The Global Catalogue of Microorganisms (GCM) 10K type strain sequencing project: providing services to taxonomists for standard genome sequencing and annotation.</title>
        <authorList>
            <consortium name="The Broad Institute Genomics Platform"/>
            <consortium name="The Broad Institute Genome Sequencing Center for Infectious Disease"/>
            <person name="Wu L."/>
            <person name="Ma J."/>
        </authorList>
    </citation>
    <scope>NUCLEOTIDE SEQUENCE [LARGE SCALE GENOMIC DNA]</scope>
    <source>
        <strain evidence="1 2">NBRC 111368</strain>
    </source>
</reference>
<proteinExistence type="predicted"/>
<dbReference type="Proteomes" id="UP001596328">
    <property type="component" value="Unassembled WGS sequence"/>
</dbReference>
<keyword evidence="2" id="KW-1185">Reference proteome</keyword>
<dbReference type="InterPro" id="IPR036291">
    <property type="entry name" value="NAD(P)-bd_dom_sf"/>
</dbReference>
<accession>A0ABD5S4L4</accession>
<gene>
    <name evidence="1" type="ORF">ACFQE1_17840</name>
</gene>
<dbReference type="AlphaFoldDB" id="A0ABD5S4L4"/>
<evidence type="ECO:0000313" key="1">
    <source>
        <dbReference type="EMBL" id="MFC6726192.1"/>
    </source>
</evidence>
<name>A0ABD5S4L4_9EURY</name>
<sequence>MLDTDLSGRTALVTGSAKGVGRSLALALADA</sequence>
<evidence type="ECO:0000313" key="2">
    <source>
        <dbReference type="Proteomes" id="UP001596328"/>
    </source>
</evidence>